<accession>A0AAE9YXE9</accession>
<name>A0AAE9YXE9_9GAMM</name>
<feature type="region of interest" description="Disordered" evidence="1">
    <location>
        <begin position="1"/>
        <end position="22"/>
    </location>
</feature>
<feature type="compositionally biased region" description="Polar residues" evidence="1">
    <location>
        <begin position="1"/>
        <end position="21"/>
    </location>
</feature>
<proteinExistence type="predicted"/>
<reference evidence="3 4" key="1">
    <citation type="journal article" date="2015" name="Genome Announc.">
        <title>Draft Genome Sequences of Marine Isolates of Thalassomonas viridans and Thalassomonas actiniarum.</title>
        <authorList>
            <person name="Olonade I."/>
            <person name="van Zyl L.J."/>
            <person name="Trindade M."/>
        </authorList>
    </citation>
    <scope>NUCLEOTIDE SEQUENCE [LARGE SCALE GENOMIC DNA]</scope>
    <source>
        <strain evidence="3 4">A5K-106</strain>
    </source>
</reference>
<dbReference type="EMBL" id="CP059735">
    <property type="protein sequence ID" value="WDE01268.1"/>
    <property type="molecule type" value="Genomic_DNA"/>
</dbReference>
<keyword evidence="2" id="KW-0472">Membrane</keyword>
<keyword evidence="2" id="KW-0812">Transmembrane</keyword>
<gene>
    <name evidence="3" type="ORF">SG35_011840</name>
</gene>
<sequence>MNTSATTQESIQQNTYSQPGSASFRLGPEQQGIIYAGLVLLVMVAIVVLILRKKK</sequence>
<evidence type="ECO:0000256" key="1">
    <source>
        <dbReference type="SAM" id="MobiDB-lite"/>
    </source>
</evidence>
<evidence type="ECO:0000313" key="3">
    <source>
        <dbReference type="EMBL" id="WDE01268.1"/>
    </source>
</evidence>
<dbReference type="RefSeq" id="WP_160298243.1">
    <property type="nucleotide sequence ID" value="NZ_CP059735.1"/>
</dbReference>
<reference evidence="3 4" key="2">
    <citation type="journal article" date="2022" name="Mar. Drugs">
        <title>Bioassay-Guided Fractionation Leads to the Detection of Cholic Acid Generated by the Rare Thalassomonas sp.</title>
        <authorList>
            <person name="Pheiffer F."/>
            <person name="Schneider Y.K."/>
            <person name="Hansen E.H."/>
            <person name="Andersen J.H."/>
            <person name="Isaksson J."/>
            <person name="Busche T."/>
            <person name="R C."/>
            <person name="Kalinowski J."/>
            <person name="Zyl L.V."/>
            <person name="Trindade M."/>
        </authorList>
    </citation>
    <scope>NUCLEOTIDE SEQUENCE [LARGE SCALE GENOMIC DNA]</scope>
    <source>
        <strain evidence="3 4">A5K-106</strain>
    </source>
</reference>
<protein>
    <submittedName>
        <fullName evidence="3">Uncharacterized protein</fullName>
    </submittedName>
</protein>
<dbReference type="KEGG" id="tact:SG35_011840"/>
<keyword evidence="4" id="KW-1185">Reference proteome</keyword>
<organism evidence="3 4">
    <name type="scientific">Thalassomonas actiniarum</name>
    <dbReference type="NCBI Taxonomy" id="485447"/>
    <lineage>
        <taxon>Bacteria</taxon>
        <taxon>Pseudomonadati</taxon>
        <taxon>Pseudomonadota</taxon>
        <taxon>Gammaproteobacteria</taxon>
        <taxon>Alteromonadales</taxon>
        <taxon>Colwelliaceae</taxon>
        <taxon>Thalassomonas</taxon>
    </lineage>
</organism>
<feature type="transmembrane region" description="Helical" evidence="2">
    <location>
        <begin position="33"/>
        <end position="51"/>
    </location>
</feature>
<dbReference type="Proteomes" id="UP000032568">
    <property type="component" value="Chromosome"/>
</dbReference>
<evidence type="ECO:0000313" key="4">
    <source>
        <dbReference type="Proteomes" id="UP000032568"/>
    </source>
</evidence>
<keyword evidence="2" id="KW-1133">Transmembrane helix</keyword>
<evidence type="ECO:0000256" key="2">
    <source>
        <dbReference type="SAM" id="Phobius"/>
    </source>
</evidence>
<dbReference type="AlphaFoldDB" id="A0AAE9YXE9"/>